<feature type="transmembrane region" description="Helical" evidence="11">
    <location>
        <begin position="102"/>
        <end position="124"/>
    </location>
</feature>
<dbReference type="GO" id="GO:0015297">
    <property type="term" value="F:antiporter activity"/>
    <property type="evidence" value="ECO:0007669"/>
    <property type="project" value="UniProtKB-KW"/>
</dbReference>
<feature type="transmembrane region" description="Helical" evidence="11">
    <location>
        <begin position="258"/>
        <end position="277"/>
    </location>
</feature>
<dbReference type="EMBL" id="FQVU01000002">
    <property type="protein sequence ID" value="SHG23922.1"/>
    <property type="molecule type" value="Genomic_DNA"/>
</dbReference>
<comment type="similarity">
    <text evidence="2">Belongs to the monovalent cation:proton antiporter 2 (CPA2) transporter (TC 2.A.37) family.</text>
</comment>
<dbReference type="AlphaFoldDB" id="A0A1M5I6T4"/>
<accession>A0A1M5I6T4</accession>
<comment type="subcellular location">
    <subcellularLocation>
        <location evidence="1">Membrane</location>
        <topology evidence="1">Multi-pass membrane protein</topology>
    </subcellularLocation>
</comment>
<sequence length="428" mass="43423">MSSAAFAVVAELACVFVVATALGWLCRRLVGIPVLGELVGGALLGPTLVGDRDPAVVRWFSGAHAGPTSVFALVGTLAATLLVGVTALELNLRAVRRDRHAVVRIAVAALAVPGLLGIVAALALPAAVRGHPSHEAGFVVFVGVALGVSALPVAAITLKQLGLFRRRIGRLILSAAAIDDVVGWLLLAVLTAVVARAGATALPVTLLGVVVLILVPVIGRRPTTALLARVVERPPGWSILVALVAIAVPALIAKYSGVELPIGAMAGGVLLSLCPDLPAPARRLLARVATGICGPLFLGIAGMHLDARVFREPVVLVSGVVLLLLAGAGKVVGGYVGARSAGVNRRTALATGAGLNARGMVEILIASIGLKAGLLTEAMYSILVGIAVLTSVITPILLRLILPDEVVVQTTDVEPEPRADAGSVTHAG</sequence>
<feature type="transmembrane region" description="Helical" evidence="11">
    <location>
        <begin position="70"/>
        <end position="90"/>
    </location>
</feature>
<dbReference type="InterPro" id="IPR006153">
    <property type="entry name" value="Cation/H_exchanger_TM"/>
</dbReference>
<evidence type="ECO:0000256" key="4">
    <source>
        <dbReference type="ARBA" id="ARBA00022449"/>
    </source>
</evidence>
<dbReference type="PANTHER" id="PTHR43562:SF3">
    <property type="entry name" value="SODIUM ION_PROTON EXCHANGER (EUROFUNG)"/>
    <property type="match status" value="1"/>
</dbReference>
<feature type="transmembrane region" description="Helical" evidence="11">
    <location>
        <begin position="382"/>
        <end position="402"/>
    </location>
</feature>
<evidence type="ECO:0000256" key="9">
    <source>
        <dbReference type="ARBA" id="ARBA00023136"/>
    </source>
</evidence>
<dbReference type="Pfam" id="PF00999">
    <property type="entry name" value="Na_H_Exchanger"/>
    <property type="match status" value="1"/>
</dbReference>
<feature type="transmembrane region" description="Helical" evidence="11">
    <location>
        <begin position="201"/>
        <end position="219"/>
    </location>
</feature>
<dbReference type="GO" id="GO:1902600">
    <property type="term" value="P:proton transmembrane transport"/>
    <property type="evidence" value="ECO:0007669"/>
    <property type="project" value="InterPro"/>
</dbReference>
<evidence type="ECO:0000256" key="6">
    <source>
        <dbReference type="ARBA" id="ARBA00022989"/>
    </source>
</evidence>
<name>A0A1M5I6T4_9ACTN</name>
<dbReference type="InterPro" id="IPR038770">
    <property type="entry name" value="Na+/solute_symporter_sf"/>
</dbReference>
<feature type="transmembrane region" description="Helical" evidence="11">
    <location>
        <begin position="32"/>
        <end position="50"/>
    </location>
</feature>
<evidence type="ECO:0000256" key="3">
    <source>
        <dbReference type="ARBA" id="ARBA00022448"/>
    </source>
</evidence>
<evidence type="ECO:0000256" key="2">
    <source>
        <dbReference type="ARBA" id="ARBA00005551"/>
    </source>
</evidence>
<keyword evidence="14" id="KW-1185">Reference proteome</keyword>
<evidence type="ECO:0000256" key="1">
    <source>
        <dbReference type="ARBA" id="ARBA00004141"/>
    </source>
</evidence>
<evidence type="ECO:0000256" key="8">
    <source>
        <dbReference type="ARBA" id="ARBA00023065"/>
    </source>
</evidence>
<evidence type="ECO:0000256" key="5">
    <source>
        <dbReference type="ARBA" id="ARBA00022692"/>
    </source>
</evidence>
<gene>
    <name evidence="13" type="ORF">SAMN05443575_1774</name>
</gene>
<dbReference type="OrthoDB" id="9793589at2"/>
<keyword evidence="3" id="KW-0813">Transport</keyword>
<feature type="transmembrane region" description="Helical" evidence="11">
    <location>
        <begin position="315"/>
        <end position="336"/>
    </location>
</feature>
<protein>
    <submittedName>
        <fullName evidence="13">Transporter, CPA2 family</fullName>
    </submittedName>
</protein>
<proteinExistence type="inferred from homology"/>
<dbReference type="Proteomes" id="UP000186132">
    <property type="component" value="Unassembled WGS sequence"/>
</dbReference>
<evidence type="ECO:0000313" key="13">
    <source>
        <dbReference type="EMBL" id="SHG23922.1"/>
    </source>
</evidence>
<feature type="transmembrane region" description="Helical" evidence="11">
    <location>
        <begin position="284"/>
        <end position="303"/>
    </location>
</feature>
<feature type="transmembrane region" description="Helical" evidence="11">
    <location>
        <begin position="170"/>
        <end position="195"/>
    </location>
</feature>
<dbReference type="GO" id="GO:0016020">
    <property type="term" value="C:membrane"/>
    <property type="evidence" value="ECO:0007669"/>
    <property type="project" value="UniProtKB-SubCell"/>
</dbReference>
<feature type="domain" description="Cation/H+ exchanger transmembrane" evidence="12">
    <location>
        <begin position="18"/>
        <end position="401"/>
    </location>
</feature>
<feature type="transmembrane region" description="Helical" evidence="11">
    <location>
        <begin position="235"/>
        <end position="252"/>
    </location>
</feature>
<keyword evidence="5 11" id="KW-0812">Transmembrane</keyword>
<feature type="transmembrane region" description="Helical" evidence="11">
    <location>
        <begin position="6"/>
        <end position="25"/>
    </location>
</feature>
<dbReference type="Gene3D" id="1.20.1530.20">
    <property type="match status" value="1"/>
</dbReference>
<dbReference type="PANTHER" id="PTHR43562">
    <property type="entry name" value="NAPA-TYPE SODIUM/HYDROGEN ANTIPORTER"/>
    <property type="match status" value="1"/>
</dbReference>
<keyword evidence="8" id="KW-0406">Ion transport</keyword>
<evidence type="ECO:0000256" key="10">
    <source>
        <dbReference type="ARBA" id="ARBA00023201"/>
    </source>
</evidence>
<dbReference type="STRING" id="1206085.SAMN05443575_1774"/>
<dbReference type="GO" id="GO:0006814">
    <property type="term" value="P:sodium ion transport"/>
    <property type="evidence" value="ECO:0007669"/>
    <property type="project" value="UniProtKB-KW"/>
</dbReference>
<keyword evidence="10" id="KW-0739">Sodium transport</keyword>
<keyword evidence="6 11" id="KW-1133">Transmembrane helix</keyword>
<evidence type="ECO:0000256" key="11">
    <source>
        <dbReference type="SAM" id="Phobius"/>
    </source>
</evidence>
<keyword evidence="7" id="KW-0915">Sodium</keyword>
<dbReference type="RefSeq" id="WP_084180861.1">
    <property type="nucleotide sequence ID" value="NZ_FQVU01000002.1"/>
</dbReference>
<feature type="transmembrane region" description="Helical" evidence="11">
    <location>
        <begin position="136"/>
        <end position="158"/>
    </location>
</feature>
<keyword evidence="9 11" id="KW-0472">Membrane</keyword>
<evidence type="ECO:0000259" key="12">
    <source>
        <dbReference type="Pfam" id="PF00999"/>
    </source>
</evidence>
<organism evidence="13 14">
    <name type="scientific">Jatrophihabitans endophyticus</name>
    <dbReference type="NCBI Taxonomy" id="1206085"/>
    <lineage>
        <taxon>Bacteria</taxon>
        <taxon>Bacillati</taxon>
        <taxon>Actinomycetota</taxon>
        <taxon>Actinomycetes</taxon>
        <taxon>Jatrophihabitantales</taxon>
        <taxon>Jatrophihabitantaceae</taxon>
        <taxon>Jatrophihabitans</taxon>
    </lineage>
</organism>
<reference evidence="14" key="1">
    <citation type="submission" date="2016-11" db="EMBL/GenBank/DDBJ databases">
        <authorList>
            <person name="Varghese N."/>
            <person name="Submissions S."/>
        </authorList>
    </citation>
    <scope>NUCLEOTIDE SEQUENCE [LARGE SCALE GENOMIC DNA]</scope>
    <source>
        <strain evidence="14">DSM 45627</strain>
    </source>
</reference>
<keyword evidence="4" id="KW-0050">Antiport</keyword>
<evidence type="ECO:0000256" key="7">
    <source>
        <dbReference type="ARBA" id="ARBA00023053"/>
    </source>
</evidence>
<evidence type="ECO:0000313" key="14">
    <source>
        <dbReference type="Proteomes" id="UP000186132"/>
    </source>
</evidence>